<dbReference type="PANTHER" id="PTHR30535:SF35">
    <property type="entry name" value="PERIPLASMIC BINDING PROTEIN"/>
    <property type="match status" value="1"/>
</dbReference>
<proteinExistence type="inferred from homology"/>
<dbReference type="SUPFAM" id="SSF53807">
    <property type="entry name" value="Helical backbone' metal receptor"/>
    <property type="match status" value="1"/>
</dbReference>
<dbReference type="AlphaFoldDB" id="A0A562UQK4"/>
<dbReference type="NCBIfam" id="NF038402">
    <property type="entry name" value="TroA_like"/>
    <property type="match status" value="1"/>
</dbReference>
<evidence type="ECO:0000313" key="3">
    <source>
        <dbReference type="Proteomes" id="UP000321617"/>
    </source>
</evidence>
<dbReference type="InterPro" id="IPR054828">
    <property type="entry name" value="Vit_B12_bind_prot"/>
</dbReference>
<dbReference type="PANTHER" id="PTHR30535">
    <property type="entry name" value="VITAMIN B12-BINDING PROTEIN"/>
    <property type="match status" value="1"/>
</dbReference>
<organism evidence="2 3">
    <name type="scientific">Stackebrandtia albiflava</name>
    <dbReference type="NCBI Taxonomy" id="406432"/>
    <lineage>
        <taxon>Bacteria</taxon>
        <taxon>Bacillati</taxon>
        <taxon>Actinomycetota</taxon>
        <taxon>Actinomycetes</taxon>
        <taxon>Glycomycetales</taxon>
        <taxon>Glycomycetaceae</taxon>
        <taxon>Stackebrandtia</taxon>
    </lineage>
</organism>
<sequence>MATVTDDLGRRFAPGPVRRVVSLVPSITETLALAAPGLLVGATDYCVHPAGLSVTRVGGSKYPRVDAVLDCEPDVVLANAEENRREDVERLEAAGVRVWTCFPKDVPGALTSASRMLRLALGVPEPDWIGEAASLWSRTPPVSRRAAIPVWRRPWMVLGGGTFAGDVLRRLGVANVFDAEPGYPRTTPDEVRERGADLVVLPDEPYEFSAGDGPEAFPGLPCALVSGRHLTWHGPSLVEAHSLLSRQLFGSA</sequence>
<protein>
    <submittedName>
        <fullName evidence="2">ABC-type hemin transport system substrate-binding protein</fullName>
    </submittedName>
</protein>
<evidence type="ECO:0000256" key="1">
    <source>
        <dbReference type="ARBA" id="ARBA00008814"/>
    </source>
</evidence>
<accession>A0A562UQK4</accession>
<gene>
    <name evidence="2" type="ORF">LX16_4670</name>
</gene>
<dbReference type="EMBL" id="VLLL01000009">
    <property type="protein sequence ID" value="TWJ07888.1"/>
    <property type="molecule type" value="Genomic_DNA"/>
</dbReference>
<dbReference type="Gene3D" id="3.40.50.1980">
    <property type="entry name" value="Nitrogenase molybdenum iron protein domain"/>
    <property type="match status" value="2"/>
</dbReference>
<name>A0A562UQK4_9ACTN</name>
<reference evidence="2 3" key="1">
    <citation type="journal article" date="2013" name="Stand. Genomic Sci.">
        <title>Genomic Encyclopedia of Type Strains, Phase I: The one thousand microbial genomes (KMG-I) project.</title>
        <authorList>
            <person name="Kyrpides N.C."/>
            <person name="Woyke T."/>
            <person name="Eisen J.A."/>
            <person name="Garrity G."/>
            <person name="Lilburn T.G."/>
            <person name="Beck B.J."/>
            <person name="Whitman W.B."/>
            <person name="Hugenholtz P."/>
            <person name="Klenk H.P."/>
        </authorList>
    </citation>
    <scope>NUCLEOTIDE SEQUENCE [LARGE SCALE GENOMIC DNA]</scope>
    <source>
        <strain evidence="2 3">DSM 45044</strain>
    </source>
</reference>
<dbReference type="InterPro" id="IPR050902">
    <property type="entry name" value="ABC_Transporter_SBP"/>
</dbReference>
<keyword evidence="3" id="KW-1185">Reference proteome</keyword>
<comment type="caution">
    <text evidence="2">The sequence shown here is derived from an EMBL/GenBank/DDBJ whole genome shotgun (WGS) entry which is preliminary data.</text>
</comment>
<dbReference type="RefSeq" id="WP_147143192.1">
    <property type="nucleotide sequence ID" value="NZ_BAABIJ010000005.1"/>
</dbReference>
<dbReference type="OrthoDB" id="9816357at2"/>
<dbReference type="Proteomes" id="UP000321617">
    <property type="component" value="Unassembled WGS sequence"/>
</dbReference>
<comment type="similarity">
    <text evidence="1">Belongs to the bacterial solute-binding protein 8 family.</text>
</comment>
<evidence type="ECO:0000313" key="2">
    <source>
        <dbReference type="EMBL" id="TWJ07888.1"/>
    </source>
</evidence>